<evidence type="ECO:0000313" key="5">
    <source>
        <dbReference type="EMBL" id="MCR9035377.1"/>
    </source>
</evidence>
<dbReference type="Pfam" id="PF07859">
    <property type="entry name" value="Abhydrolase_3"/>
    <property type="match status" value="1"/>
</dbReference>
<name>A0ABT1Z590_9ACTN</name>
<evidence type="ECO:0000259" key="4">
    <source>
        <dbReference type="Pfam" id="PF07859"/>
    </source>
</evidence>
<evidence type="ECO:0000313" key="6">
    <source>
        <dbReference type="Proteomes" id="UP001204320"/>
    </source>
</evidence>
<evidence type="ECO:0000256" key="3">
    <source>
        <dbReference type="PROSITE-ProRule" id="PRU10038"/>
    </source>
</evidence>
<dbReference type="InterPro" id="IPR033140">
    <property type="entry name" value="Lipase_GDXG_put_SER_AS"/>
</dbReference>
<reference evidence="5 6" key="1">
    <citation type="submission" date="2022-08" db="EMBL/GenBank/DDBJ databases">
        <title>Tractidigestivibacter montrealensis type strain KD21.</title>
        <authorList>
            <person name="Diop K."/>
            <person name="Richard C."/>
            <person name="Routy B."/>
        </authorList>
    </citation>
    <scope>NUCLEOTIDE SEQUENCE [LARGE SCALE GENOMIC DNA]</scope>
    <source>
        <strain evidence="5 6">KD21</strain>
    </source>
</reference>
<keyword evidence="2 5" id="KW-0378">Hydrolase</keyword>
<dbReference type="Proteomes" id="UP001204320">
    <property type="component" value="Unassembled WGS sequence"/>
</dbReference>
<dbReference type="InterPro" id="IPR050300">
    <property type="entry name" value="GDXG_lipolytic_enzyme"/>
</dbReference>
<feature type="domain" description="Alpha/beta hydrolase fold-3" evidence="4">
    <location>
        <begin position="118"/>
        <end position="350"/>
    </location>
</feature>
<sequence>MMLHELNELADTIEAASYSSVEDGVTITVKPVPDALREHALDPRVKKRIESRLAAKKAAGTKGGAFSLRCTRKPPVFDAGLYGDASTVEERLVEIDGDHRIDVFVVRPKSFAAGRPVLIHFHGGGFTMGGFAWQEPQMRAIAERSGCTVVYPEYRLAPECPFPGPVRDAWGTLLWVREHAEELEIDPERIVLSGDSAGGSLANACVMLDIENAAGDRSARLVHHVFEVYPSFDWRAAQEQDDYPWSLDLYDMCEDERELVVPRILNIKRCREHRLGTPVDLYFQGADVSDPLASAACADDSVLAEFPTVVVAVADYDYLRIVDEYMARRFARLGVPVELIEYKGIDHGFLDKFQDYPQSLELCCTIAADLAACAQNQ</sequence>
<dbReference type="EMBL" id="JANSKA010000001">
    <property type="protein sequence ID" value="MCR9035377.1"/>
    <property type="molecule type" value="Genomic_DNA"/>
</dbReference>
<dbReference type="SUPFAM" id="SSF53474">
    <property type="entry name" value="alpha/beta-Hydrolases"/>
    <property type="match status" value="1"/>
</dbReference>
<dbReference type="PROSITE" id="PS01174">
    <property type="entry name" value="LIPASE_GDXG_SER"/>
    <property type="match status" value="1"/>
</dbReference>
<comment type="caution">
    <text evidence="5">The sequence shown here is derived from an EMBL/GenBank/DDBJ whole genome shotgun (WGS) entry which is preliminary data.</text>
</comment>
<accession>A0ABT1Z590</accession>
<proteinExistence type="inferred from homology"/>
<keyword evidence="6" id="KW-1185">Reference proteome</keyword>
<dbReference type="Gene3D" id="3.40.50.1820">
    <property type="entry name" value="alpha/beta hydrolase"/>
    <property type="match status" value="1"/>
</dbReference>
<dbReference type="InterPro" id="IPR013094">
    <property type="entry name" value="AB_hydrolase_3"/>
</dbReference>
<gene>
    <name evidence="5" type="ORF">NVS32_00180</name>
</gene>
<protein>
    <submittedName>
        <fullName evidence="5">Alpha/beta hydrolase</fullName>
    </submittedName>
</protein>
<dbReference type="InterPro" id="IPR029058">
    <property type="entry name" value="AB_hydrolase_fold"/>
</dbReference>
<dbReference type="RefSeq" id="WP_258498177.1">
    <property type="nucleotide sequence ID" value="NZ_JANSKA010000001.1"/>
</dbReference>
<organism evidence="5 6">
    <name type="scientific">Tractidigestivibacter montrealensis</name>
    <dbReference type="NCBI Taxonomy" id="2972466"/>
    <lineage>
        <taxon>Bacteria</taxon>
        <taxon>Bacillati</taxon>
        <taxon>Actinomycetota</taxon>
        <taxon>Coriobacteriia</taxon>
        <taxon>Coriobacteriales</taxon>
        <taxon>Atopobiaceae</taxon>
        <taxon>Tractidigestivibacter</taxon>
    </lineage>
</organism>
<dbReference type="GO" id="GO:0016787">
    <property type="term" value="F:hydrolase activity"/>
    <property type="evidence" value="ECO:0007669"/>
    <property type="project" value="UniProtKB-KW"/>
</dbReference>
<dbReference type="PANTHER" id="PTHR48081">
    <property type="entry name" value="AB HYDROLASE SUPERFAMILY PROTEIN C4A8.06C"/>
    <property type="match status" value="1"/>
</dbReference>
<evidence type="ECO:0000256" key="1">
    <source>
        <dbReference type="ARBA" id="ARBA00010515"/>
    </source>
</evidence>
<evidence type="ECO:0000256" key="2">
    <source>
        <dbReference type="ARBA" id="ARBA00022801"/>
    </source>
</evidence>
<dbReference type="PANTHER" id="PTHR48081:SF8">
    <property type="entry name" value="ALPHA_BETA HYDROLASE FOLD-3 DOMAIN-CONTAINING PROTEIN-RELATED"/>
    <property type="match status" value="1"/>
</dbReference>
<comment type="similarity">
    <text evidence="1">Belongs to the 'GDXG' lipolytic enzyme family.</text>
</comment>
<feature type="active site" evidence="3">
    <location>
        <position position="196"/>
    </location>
</feature>